<protein>
    <submittedName>
        <fullName evidence="1">Uncharacterized protein</fullName>
    </submittedName>
</protein>
<name>A0A845C113_9NEIS</name>
<reference evidence="1 2" key="1">
    <citation type="submission" date="2019-12" db="EMBL/GenBank/DDBJ databases">
        <title>Neisseriaceae gen. nov. sp. Genome sequencing and assembly.</title>
        <authorList>
            <person name="Liu Z."/>
            <person name="Li A."/>
        </authorList>
    </citation>
    <scope>NUCLEOTIDE SEQUENCE [LARGE SCALE GENOMIC DNA]</scope>
    <source>
        <strain evidence="1 2">B2N2-7</strain>
    </source>
</reference>
<organism evidence="1 2">
    <name type="scientific">Craterilacuibacter sinensis</name>
    <dbReference type="NCBI Taxonomy" id="2686017"/>
    <lineage>
        <taxon>Bacteria</taxon>
        <taxon>Pseudomonadati</taxon>
        <taxon>Pseudomonadota</taxon>
        <taxon>Betaproteobacteria</taxon>
        <taxon>Neisseriales</taxon>
        <taxon>Neisseriaceae</taxon>
        <taxon>Craterilacuibacter</taxon>
    </lineage>
</organism>
<comment type="caution">
    <text evidence="1">The sequence shown here is derived from an EMBL/GenBank/DDBJ whole genome shotgun (WGS) entry which is preliminary data.</text>
</comment>
<proteinExistence type="predicted"/>
<sequence length="131" mass="15360">MRELENGHFPPDNFNQQTRLYAAWAYHRNYPVREAAARCAHTFSRYALIRALATSYHHTLTMATLVLLYQRMAEQPEQAEDWEHFCQANQDMLSDTVSLVRYHYSADLLDHERARKAFVEPDLAPLPCLLH</sequence>
<dbReference type="AlphaFoldDB" id="A0A845C113"/>
<gene>
    <name evidence="1" type="ORF">GQF02_15640</name>
</gene>
<evidence type="ECO:0000313" key="2">
    <source>
        <dbReference type="Proteomes" id="UP000467214"/>
    </source>
</evidence>
<evidence type="ECO:0000313" key="1">
    <source>
        <dbReference type="EMBL" id="MXR38403.1"/>
    </source>
</evidence>
<accession>A0A845C113</accession>
<keyword evidence="2" id="KW-1185">Reference proteome</keyword>
<dbReference type="EMBL" id="WSSB01000025">
    <property type="protein sequence ID" value="MXR38403.1"/>
    <property type="molecule type" value="Genomic_DNA"/>
</dbReference>
<dbReference type="Proteomes" id="UP000467214">
    <property type="component" value="Unassembled WGS sequence"/>
</dbReference>